<sequence length="99" mass="11365">MYYHKQLKEKSCVNVASVVRERVKPDTTPRWLRGLGRGNKKENCLHLTQDSDLGLLSRASKMIIQQQQQQRVTVLVGQWVGHFRVPRQGAAAITWPREG</sequence>
<dbReference type="EMBL" id="VSRR010001273">
    <property type="protein sequence ID" value="MPC23967.1"/>
    <property type="molecule type" value="Genomic_DNA"/>
</dbReference>
<dbReference type="AlphaFoldDB" id="A0A5B7DS30"/>
<reference evidence="1 2" key="1">
    <citation type="submission" date="2019-05" db="EMBL/GenBank/DDBJ databases">
        <title>Another draft genome of Portunus trituberculatus and its Hox gene families provides insights of decapod evolution.</title>
        <authorList>
            <person name="Jeong J.-H."/>
            <person name="Song I."/>
            <person name="Kim S."/>
            <person name="Choi T."/>
            <person name="Kim D."/>
            <person name="Ryu S."/>
            <person name="Kim W."/>
        </authorList>
    </citation>
    <scope>NUCLEOTIDE SEQUENCE [LARGE SCALE GENOMIC DNA]</scope>
    <source>
        <tissue evidence="1">Muscle</tissue>
    </source>
</reference>
<organism evidence="1 2">
    <name type="scientific">Portunus trituberculatus</name>
    <name type="common">Swimming crab</name>
    <name type="synonym">Neptunus trituberculatus</name>
    <dbReference type="NCBI Taxonomy" id="210409"/>
    <lineage>
        <taxon>Eukaryota</taxon>
        <taxon>Metazoa</taxon>
        <taxon>Ecdysozoa</taxon>
        <taxon>Arthropoda</taxon>
        <taxon>Crustacea</taxon>
        <taxon>Multicrustacea</taxon>
        <taxon>Malacostraca</taxon>
        <taxon>Eumalacostraca</taxon>
        <taxon>Eucarida</taxon>
        <taxon>Decapoda</taxon>
        <taxon>Pleocyemata</taxon>
        <taxon>Brachyura</taxon>
        <taxon>Eubrachyura</taxon>
        <taxon>Portunoidea</taxon>
        <taxon>Portunidae</taxon>
        <taxon>Portuninae</taxon>
        <taxon>Portunus</taxon>
    </lineage>
</organism>
<comment type="caution">
    <text evidence="1">The sequence shown here is derived from an EMBL/GenBank/DDBJ whole genome shotgun (WGS) entry which is preliminary data.</text>
</comment>
<protein>
    <submittedName>
        <fullName evidence="1">Uncharacterized protein</fullName>
    </submittedName>
</protein>
<name>A0A5B7DS30_PORTR</name>
<evidence type="ECO:0000313" key="2">
    <source>
        <dbReference type="Proteomes" id="UP000324222"/>
    </source>
</evidence>
<accession>A0A5B7DS30</accession>
<keyword evidence="2" id="KW-1185">Reference proteome</keyword>
<evidence type="ECO:0000313" key="1">
    <source>
        <dbReference type="EMBL" id="MPC23967.1"/>
    </source>
</evidence>
<proteinExistence type="predicted"/>
<gene>
    <name evidence="1" type="ORF">E2C01_017036</name>
</gene>
<dbReference type="Proteomes" id="UP000324222">
    <property type="component" value="Unassembled WGS sequence"/>
</dbReference>